<dbReference type="InterPro" id="IPR001789">
    <property type="entry name" value="Sig_transdc_resp-reg_receiver"/>
</dbReference>
<dbReference type="Proteomes" id="UP000199286">
    <property type="component" value="Unassembled WGS sequence"/>
</dbReference>
<dbReference type="Gene3D" id="3.40.50.2300">
    <property type="match status" value="1"/>
</dbReference>
<dbReference type="PANTHER" id="PTHR44591">
    <property type="entry name" value="STRESS RESPONSE REGULATOR PROTEIN 1"/>
    <property type="match status" value="1"/>
</dbReference>
<dbReference type="InterPro" id="IPR050595">
    <property type="entry name" value="Bact_response_regulator"/>
</dbReference>
<dbReference type="SMART" id="SM00448">
    <property type="entry name" value="REC"/>
    <property type="match status" value="1"/>
</dbReference>
<organism evidence="4 5">
    <name type="scientific">Citreimonas salinaria</name>
    <dbReference type="NCBI Taxonomy" id="321339"/>
    <lineage>
        <taxon>Bacteria</taxon>
        <taxon>Pseudomonadati</taxon>
        <taxon>Pseudomonadota</taxon>
        <taxon>Alphaproteobacteria</taxon>
        <taxon>Rhodobacterales</taxon>
        <taxon>Roseobacteraceae</taxon>
        <taxon>Citreimonas</taxon>
    </lineage>
</organism>
<keyword evidence="1 2" id="KW-0597">Phosphoprotein</keyword>
<evidence type="ECO:0000256" key="1">
    <source>
        <dbReference type="ARBA" id="ARBA00022553"/>
    </source>
</evidence>
<accession>A0A1H3FB40</accession>
<dbReference type="EMBL" id="FNPF01000001">
    <property type="protein sequence ID" value="SDX87578.1"/>
    <property type="molecule type" value="Genomic_DNA"/>
</dbReference>
<dbReference type="PANTHER" id="PTHR44591:SF24">
    <property type="entry name" value="PROTEIN-GLUTAMATE METHYLESTERASE_PROTEIN-GLUTAMINE GLUTAMINASE 1"/>
    <property type="match status" value="1"/>
</dbReference>
<feature type="modified residue" description="4-aspartylphosphate" evidence="2">
    <location>
        <position position="57"/>
    </location>
</feature>
<proteinExistence type="predicted"/>
<dbReference type="AlphaFoldDB" id="A0A1H3FB40"/>
<dbReference type="InterPro" id="IPR011006">
    <property type="entry name" value="CheY-like_superfamily"/>
</dbReference>
<sequence length="121" mass="13601">MPTRPRRVLLVEDEMLIAMEMEDLLVELGFEVVGPAMRLKRAAELAARETLDFALLDINLASETSFPVARLLRARQLPFAFVTGYGVAGLTDEFKDTPTLQKPVDRHHLQRVVRAISEAAR</sequence>
<evidence type="ECO:0000259" key="3">
    <source>
        <dbReference type="PROSITE" id="PS50110"/>
    </source>
</evidence>
<dbReference type="SUPFAM" id="SSF52172">
    <property type="entry name" value="CheY-like"/>
    <property type="match status" value="1"/>
</dbReference>
<dbReference type="GO" id="GO:0000160">
    <property type="term" value="P:phosphorelay signal transduction system"/>
    <property type="evidence" value="ECO:0007669"/>
    <property type="project" value="InterPro"/>
</dbReference>
<evidence type="ECO:0000256" key="2">
    <source>
        <dbReference type="PROSITE-ProRule" id="PRU00169"/>
    </source>
</evidence>
<evidence type="ECO:0000313" key="4">
    <source>
        <dbReference type="EMBL" id="SDX87578.1"/>
    </source>
</evidence>
<name>A0A1H3FB40_9RHOB</name>
<evidence type="ECO:0000313" key="5">
    <source>
        <dbReference type="Proteomes" id="UP000199286"/>
    </source>
</evidence>
<dbReference type="Pfam" id="PF00072">
    <property type="entry name" value="Response_reg"/>
    <property type="match status" value="1"/>
</dbReference>
<dbReference type="PROSITE" id="PS50110">
    <property type="entry name" value="RESPONSE_REGULATORY"/>
    <property type="match status" value="1"/>
</dbReference>
<keyword evidence="5" id="KW-1185">Reference proteome</keyword>
<feature type="domain" description="Response regulatory" evidence="3">
    <location>
        <begin position="7"/>
        <end position="117"/>
    </location>
</feature>
<reference evidence="4 5" key="1">
    <citation type="submission" date="2016-10" db="EMBL/GenBank/DDBJ databases">
        <authorList>
            <person name="de Groot N.N."/>
        </authorList>
    </citation>
    <scope>NUCLEOTIDE SEQUENCE [LARGE SCALE GENOMIC DNA]</scope>
    <source>
        <strain evidence="4 5">DSM 26880</strain>
    </source>
</reference>
<gene>
    <name evidence="4" type="ORF">SAMN05444340_101282</name>
</gene>
<dbReference type="RefSeq" id="WP_281242696.1">
    <property type="nucleotide sequence ID" value="NZ_FNPF01000001.1"/>
</dbReference>
<dbReference type="STRING" id="321339.SAMN05444340_101282"/>
<protein>
    <submittedName>
        <fullName evidence="4">Response regulator receiver domain-containing protein</fullName>
    </submittedName>
</protein>